<protein>
    <recommendedName>
        <fullName evidence="3">C2H2-type domain-containing protein</fullName>
    </recommendedName>
</protein>
<dbReference type="AlphaFoldDB" id="A0AAW1UYI4"/>
<dbReference type="Proteomes" id="UP001431783">
    <property type="component" value="Unassembled WGS sequence"/>
</dbReference>
<sequence length="99" mass="11493">MKCQDCNLQYIGHTLRSLKSSLTSHKSEKHKKSDIKKESCALVEHCISNNHTINLNSVKSQMVRNGTKREFLEMVRIQQNENTMNSKTNMRELELALLF</sequence>
<comment type="caution">
    <text evidence="1">The sequence shown here is derived from an EMBL/GenBank/DDBJ whole genome shotgun (WGS) entry which is preliminary data.</text>
</comment>
<evidence type="ECO:0000313" key="2">
    <source>
        <dbReference type="Proteomes" id="UP001431783"/>
    </source>
</evidence>
<gene>
    <name evidence="1" type="ORF">WA026_015733</name>
</gene>
<evidence type="ECO:0000313" key="1">
    <source>
        <dbReference type="EMBL" id="KAK9886215.1"/>
    </source>
</evidence>
<keyword evidence="2" id="KW-1185">Reference proteome</keyword>
<organism evidence="1 2">
    <name type="scientific">Henosepilachna vigintioctopunctata</name>
    <dbReference type="NCBI Taxonomy" id="420089"/>
    <lineage>
        <taxon>Eukaryota</taxon>
        <taxon>Metazoa</taxon>
        <taxon>Ecdysozoa</taxon>
        <taxon>Arthropoda</taxon>
        <taxon>Hexapoda</taxon>
        <taxon>Insecta</taxon>
        <taxon>Pterygota</taxon>
        <taxon>Neoptera</taxon>
        <taxon>Endopterygota</taxon>
        <taxon>Coleoptera</taxon>
        <taxon>Polyphaga</taxon>
        <taxon>Cucujiformia</taxon>
        <taxon>Coccinelloidea</taxon>
        <taxon>Coccinellidae</taxon>
        <taxon>Epilachninae</taxon>
        <taxon>Epilachnini</taxon>
        <taxon>Henosepilachna</taxon>
    </lineage>
</organism>
<proteinExistence type="predicted"/>
<reference evidence="1 2" key="1">
    <citation type="submission" date="2023-03" db="EMBL/GenBank/DDBJ databases">
        <title>Genome insight into feeding habits of ladybird beetles.</title>
        <authorList>
            <person name="Li H.-S."/>
            <person name="Huang Y.-H."/>
            <person name="Pang H."/>
        </authorList>
    </citation>
    <scope>NUCLEOTIDE SEQUENCE [LARGE SCALE GENOMIC DNA]</scope>
    <source>
        <strain evidence="1">SYSU_2023b</strain>
        <tissue evidence="1">Whole body</tissue>
    </source>
</reference>
<name>A0AAW1UYI4_9CUCU</name>
<accession>A0AAW1UYI4</accession>
<evidence type="ECO:0008006" key="3">
    <source>
        <dbReference type="Google" id="ProtNLM"/>
    </source>
</evidence>
<dbReference type="EMBL" id="JARQZJ010000099">
    <property type="protein sequence ID" value="KAK9886215.1"/>
    <property type="molecule type" value="Genomic_DNA"/>
</dbReference>